<organism evidence="1 2">
    <name type="scientific">Podospora bellae-mahoneyi</name>
    <dbReference type="NCBI Taxonomy" id="2093777"/>
    <lineage>
        <taxon>Eukaryota</taxon>
        <taxon>Fungi</taxon>
        <taxon>Dikarya</taxon>
        <taxon>Ascomycota</taxon>
        <taxon>Pezizomycotina</taxon>
        <taxon>Sordariomycetes</taxon>
        <taxon>Sordariomycetidae</taxon>
        <taxon>Sordariales</taxon>
        <taxon>Podosporaceae</taxon>
        <taxon>Podospora</taxon>
    </lineage>
</organism>
<reference evidence="1 2" key="1">
    <citation type="journal article" date="2023" name="bioRxiv">
        <title>High-quality genome assemblies of four members of thePodospora anserinaspecies complex.</title>
        <authorList>
            <person name="Ament-Velasquez S.L."/>
            <person name="Vogan A.A."/>
            <person name="Wallerman O."/>
            <person name="Hartmann F."/>
            <person name="Gautier V."/>
            <person name="Silar P."/>
            <person name="Giraud T."/>
            <person name="Johannesson H."/>
        </authorList>
    </citation>
    <scope>NUCLEOTIDE SEQUENCE [LARGE SCALE GENOMIC DNA]</scope>
    <source>
        <strain evidence="1 2">CBS 112042</strain>
    </source>
</reference>
<evidence type="ECO:0000313" key="1">
    <source>
        <dbReference type="EMBL" id="KAK4647949.1"/>
    </source>
</evidence>
<sequence length="343" mass="38998">MPCHHTCANRRAYLTLTDHDIPLKAQIGIRDVWKKEDGALQTAIRKLEEILGHEVDAEPEWHLLIAELDSYYPDKLDLVASVTGCVLVWVKSMIELLDDSEHEAWGEQLLEKVPSRLRIFIAVADSDKAATSWSEQRRGFVVSLPKKQAFQLQPTELFPIFRGNLLTCFDTDKKQTELPVRDAQAITTPGDDWAEVEVNVDASKPRAKVEFLPDAASLPRPDQLFLRPPYYLTMTASTKRIELHCSHSPTLQFLSEYLQRWCRVNRHDTTNPPAVQITLHQSAFGLGEMFNSLVLSTEHTRYTNEFQVTAPMVAALIESVLGYELLPALGGWSFRRDVEFKTL</sequence>
<dbReference type="RefSeq" id="XP_062736925.1">
    <property type="nucleotide sequence ID" value="XM_062873841.1"/>
</dbReference>
<dbReference type="EMBL" id="JAFFGZ010000001">
    <property type="protein sequence ID" value="KAK4647949.1"/>
    <property type="molecule type" value="Genomic_DNA"/>
</dbReference>
<evidence type="ECO:0000313" key="2">
    <source>
        <dbReference type="Proteomes" id="UP001322138"/>
    </source>
</evidence>
<gene>
    <name evidence="1" type="ORF">QC761_105860</name>
</gene>
<keyword evidence="2" id="KW-1185">Reference proteome</keyword>
<accession>A0ABR0FXV3</accession>
<proteinExistence type="predicted"/>
<dbReference type="GeneID" id="87893323"/>
<name>A0ABR0FXV3_9PEZI</name>
<protein>
    <submittedName>
        <fullName evidence="1">Uncharacterized protein</fullName>
    </submittedName>
</protein>
<dbReference type="Proteomes" id="UP001322138">
    <property type="component" value="Unassembled WGS sequence"/>
</dbReference>
<comment type="caution">
    <text evidence="1">The sequence shown here is derived from an EMBL/GenBank/DDBJ whole genome shotgun (WGS) entry which is preliminary data.</text>
</comment>